<dbReference type="SUPFAM" id="SSF52540">
    <property type="entry name" value="P-loop containing nucleoside triphosphate hydrolases"/>
    <property type="match status" value="1"/>
</dbReference>
<keyword evidence="4" id="KW-1185">Reference proteome</keyword>
<feature type="region of interest" description="Disordered" evidence="1">
    <location>
        <begin position="1"/>
        <end position="32"/>
    </location>
</feature>
<evidence type="ECO:0000313" key="4">
    <source>
        <dbReference type="Proteomes" id="UP000770785"/>
    </source>
</evidence>
<name>A0ABX0X6Z6_9BACT</name>
<reference evidence="3 4" key="1">
    <citation type="submission" date="2020-03" db="EMBL/GenBank/DDBJ databases">
        <title>Genomic Encyclopedia of Type Strains, Phase IV (KMG-IV): sequencing the most valuable type-strain genomes for metagenomic binning, comparative biology and taxonomic classification.</title>
        <authorList>
            <person name="Goeker M."/>
        </authorList>
    </citation>
    <scope>NUCLEOTIDE SEQUENCE [LARGE SCALE GENOMIC DNA]</scope>
    <source>
        <strain evidence="3 4">DSM 105096</strain>
    </source>
</reference>
<comment type="caution">
    <text evidence="3">The sequence shown here is derived from an EMBL/GenBank/DDBJ whole genome shotgun (WGS) entry which is preliminary data.</text>
</comment>
<evidence type="ECO:0000256" key="1">
    <source>
        <dbReference type="SAM" id="MobiDB-lite"/>
    </source>
</evidence>
<dbReference type="InterPro" id="IPR027417">
    <property type="entry name" value="P-loop_NTPase"/>
</dbReference>
<dbReference type="EMBL" id="JAATJH010000001">
    <property type="protein sequence ID" value="NJC24830.1"/>
    <property type="molecule type" value="Genomic_DNA"/>
</dbReference>
<evidence type="ECO:0000259" key="2">
    <source>
        <dbReference type="Pfam" id="PF01695"/>
    </source>
</evidence>
<dbReference type="Pfam" id="PF01695">
    <property type="entry name" value="IstB_IS21"/>
    <property type="match status" value="1"/>
</dbReference>
<dbReference type="RefSeq" id="WP_168035634.1">
    <property type="nucleotide sequence ID" value="NZ_JAATJH010000001.1"/>
</dbReference>
<dbReference type="Gene3D" id="3.40.50.300">
    <property type="entry name" value="P-loop containing nucleotide triphosphate hydrolases"/>
    <property type="match status" value="1"/>
</dbReference>
<protein>
    <submittedName>
        <fullName evidence="3">ATPase</fullName>
    </submittedName>
</protein>
<proteinExistence type="predicted"/>
<sequence length="321" mass="36677">MVFSTENPWREEGSEGPGPATRQTIEATGGPKQKRWLDEWRFSQMNPEQQDRQREFLDMIQSDPMQPTEIERVDSSLARMFRTMHKRSVDAIVPPDVMYRAAKILLYRAFENQVVFETGKKPNLQDRPELLTAMHQIAHWLVGHDGDQCECARPVKLIPIRKSPYLYGPLGTGKSTLAMAAHYASTQLQAQYNTGMSLQYRSMDELIMSVYSRQSLSEVEEASKGNVILDEMRTEHIGYKHFGNDVKILSDILLVRHHAWKQRGAQTIITTNIPPKSLTEALSDERLQDRMMQQYHDILITGESFRAKQADPLLEATSASA</sequence>
<organism evidence="3 4">
    <name type="scientific">Neolewinella antarctica</name>
    <dbReference type="NCBI Taxonomy" id="442734"/>
    <lineage>
        <taxon>Bacteria</taxon>
        <taxon>Pseudomonadati</taxon>
        <taxon>Bacteroidota</taxon>
        <taxon>Saprospiria</taxon>
        <taxon>Saprospirales</taxon>
        <taxon>Lewinellaceae</taxon>
        <taxon>Neolewinella</taxon>
    </lineage>
</organism>
<dbReference type="CDD" id="cd00009">
    <property type="entry name" value="AAA"/>
    <property type="match status" value="1"/>
</dbReference>
<evidence type="ECO:0000313" key="3">
    <source>
        <dbReference type="EMBL" id="NJC24830.1"/>
    </source>
</evidence>
<dbReference type="InterPro" id="IPR002611">
    <property type="entry name" value="IstB_ATP-bd"/>
</dbReference>
<dbReference type="Proteomes" id="UP000770785">
    <property type="component" value="Unassembled WGS sequence"/>
</dbReference>
<gene>
    <name evidence="3" type="ORF">GGR27_000311</name>
</gene>
<feature type="domain" description="IstB-like ATP-binding" evidence="2">
    <location>
        <begin position="166"/>
        <end position="309"/>
    </location>
</feature>
<accession>A0ABX0X6Z6</accession>